<evidence type="ECO:0000313" key="7">
    <source>
        <dbReference type="Proteomes" id="UP000281738"/>
    </source>
</evidence>
<protein>
    <submittedName>
        <fullName evidence="6">Thymidine phosphorylase</fullName>
    </submittedName>
</protein>
<dbReference type="InterPro" id="IPR017872">
    <property type="entry name" value="Pyrmidine_PPase_CS"/>
</dbReference>
<evidence type="ECO:0000256" key="4">
    <source>
        <dbReference type="ARBA" id="ARBA00022679"/>
    </source>
</evidence>
<dbReference type="NCBIfam" id="TIGR02644">
    <property type="entry name" value="Y_phosphoryl"/>
    <property type="match status" value="1"/>
</dbReference>
<dbReference type="InterPro" id="IPR018090">
    <property type="entry name" value="Pyrmidine_PPas_bac/euk"/>
</dbReference>
<dbReference type="SUPFAM" id="SSF47648">
    <property type="entry name" value="Nucleoside phosphorylase/phosphoribosyltransferase N-terminal domain"/>
    <property type="match status" value="1"/>
</dbReference>
<reference evidence="6 7" key="1">
    <citation type="submission" date="2018-11" db="EMBL/GenBank/DDBJ databases">
        <title>Sequencing the genomes of 1000 actinobacteria strains.</title>
        <authorList>
            <person name="Klenk H.-P."/>
        </authorList>
    </citation>
    <scope>NUCLEOTIDE SEQUENCE [LARGE SCALE GENOMIC DNA]</scope>
    <source>
        <strain evidence="6 7">DSM 12652</strain>
    </source>
</reference>
<dbReference type="GO" id="GO:0009032">
    <property type="term" value="F:thymidine phosphorylase activity"/>
    <property type="evidence" value="ECO:0007669"/>
    <property type="project" value="TreeGrafter"/>
</dbReference>
<evidence type="ECO:0000256" key="3">
    <source>
        <dbReference type="ARBA" id="ARBA00022676"/>
    </source>
</evidence>
<dbReference type="RefSeq" id="WP_123389393.1">
    <property type="nucleotide sequence ID" value="NZ_RKHO01000001.1"/>
</dbReference>
<dbReference type="Proteomes" id="UP000281738">
    <property type="component" value="Unassembled WGS sequence"/>
</dbReference>
<proteinExistence type="inferred from homology"/>
<dbReference type="FunFam" id="1.20.970.10:FF:000004">
    <property type="entry name" value="Thymidine phosphorylase"/>
    <property type="match status" value="1"/>
</dbReference>
<keyword evidence="7" id="KW-1185">Reference proteome</keyword>
<dbReference type="FunFam" id="3.40.1030.10:FF:000001">
    <property type="entry name" value="Thymidine phosphorylase"/>
    <property type="match status" value="1"/>
</dbReference>
<keyword evidence="3" id="KW-0328">Glycosyltransferase</keyword>
<dbReference type="InterPro" id="IPR013102">
    <property type="entry name" value="PYNP_C"/>
</dbReference>
<dbReference type="InterPro" id="IPR036566">
    <property type="entry name" value="PYNP-like_C_sf"/>
</dbReference>
<feature type="domain" description="Pyrimidine nucleoside phosphorylase C-terminal" evidence="5">
    <location>
        <begin position="337"/>
        <end position="411"/>
    </location>
</feature>
<dbReference type="NCBIfam" id="NF004490">
    <property type="entry name" value="PRK05820.1"/>
    <property type="match status" value="1"/>
</dbReference>
<dbReference type="GO" id="GO:0006213">
    <property type="term" value="P:pyrimidine nucleoside metabolic process"/>
    <property type="evidence" value="ECO:0007669"/>
    <property type="project" value="InterPro"/>
</dbReference>
<comment type="subunit">
    <text evidence="2">Homodimer.</text>
</comment>
<organism evidence="6 7">
    <name type="scientific">Nocardioides aurantiacus</name>
    <dbReference type="NCBI Taxonomy" id="86796"/>
    <lineage>
        <taxon>Bacteria</taxon>
        <taxon>Bacillati</taxon>
        <taxon>Actinomycetota</taxon>
        <taxon>Actinomycetes</taxon>
        <taxon>Propionibacteriales</taxon>
        <taxon>Nocardioidaceae</taxon>
        <taxon>Nocardioides</taxon>
    </lineage>
</organism>
<dbReference type="GO" id="GO:0005829">
    <property type="term" value="C:cytosol"/>
    <property type="evidence" value="ECO:0007669"/>
    <property type="project" value="TreeGrafter"/>
</dbReference>
<dbReference type="PANTHER" id="PTHR10515">
    <property type="entry name" value="THYMIDINE PHOSPHORYLASE"/>
    <property type="match status" value="1"/>
</dbReference>
<dbReference type="PIRSF" id="PIRSF000478">
    <property type="entry name" value="TP_PyNP"/>
    <property type="match status" value="1"/>
</dbReference>
<dbReference type="InterPro" id="IPR000312">
    <property type="entry name" value="Glycosyl_Trfase_fam3"/>
</dbReference>
<accession>A0A3N2CRP8</accession>
<evidence type="ECO:0000256" key="2">
    <source>
        <dbReference type="ARBA" id="ARBA00011738"/>
    </source>
</evidence>
<dbReference type="Pfam" id="PF02885">
    <property type="entry name" value="Glycos_trans_3N"/>
    <property type="match status" value="1"/>
</dbReference>
<dbReference type="SUPFAM" id="SSF52418">
    <property type="entry name" value="Nucleoside phosphorylase/phosphoribosyltransferase catalytic domain"/>
    <property type="match status" value="1"/>
</dbReference>
<dbReference type="InterPro" id="IPR017459">
    <property type="entry name" value="Glycosyl_Trfase_fam3_N_dom"/>
</dbReference>
<dbReference type="Pfam" id="PF07831">
    <property type="entry name" value="PYNP_C"/>
    <property type="match status" value="1"/>
</dbReference>
<dbReference type="InterPro" id="IPR000053">
    <property type="entry name" value="Thymidine/pyrmidine_PPase"/>
</dbReference>
<dbReference type="AlphaFoldDB" id="A0A3N2CRP8"/>
<comment type="similarity">
    <text evidence="1">Belongs to the thymidine/pyrimidine-nucleoside phosphorylase family.</text>
</comment>
<evidence type="ECO:0000256" key="1">
    <source>
        <dbReference type="ARBA" id="ARBA00006915"/>
    </source>
</evidence>
<dbReference type="PROSITE" id="PS00647">
    <property type="entry name" value="THYMID_PHOSPHORYLASE"/>
    <property type="match status" value="1"/>
</dbReference>
<dbReference type="OrthoDB" id="9763887at2"/>
<dbReference type="Gene3D" id="3.90.1170.30">
    <property type="entry name" value="Pyrimidine nucleoside phosphorylase-like, C-terminal domain"/>
    <property type="match status" value="1"/>
</dbReference>
<sequence length="428" mass="44040">MAQHDAVEVIVAKRDGGELSDSQIDWVIDAYTRGEVADEQMSSLAMAILLNGMDRREISRWTAAMIASGERMDFSSLSRPTADKHSTGGVGDKITLPLAPLVAACGVAVPQLSGRGLGHTGGTLDKLEAIPGWQASLSTADMLRQLEDVGAVVCAAGSGLAPADKKLYALRDVTGTVEAIPLIASSIMSKKIAEGTGSLVLDVKVGTGAFMKDLERARELAETMVALGTDAGVHTVALLTEMSVPLGLTAGNALEVRESVEVLEGGGPADVVELTLALAREMLAGAGRDDVDPAEVLASGAALDAWRSMVSAQGGDPAAPLPTARETHVVTAPSSGVLTRLDAMAVGMAAWRLGAGRATQGAAVQAGAGVEWHARPGDEVTSGQPLLTLHTDEPDRFERALASLEGGYDVSPAGTAYEPGPIVIDRVG</sequence>
<name>A0A3N2CRP8_9ACTN</name>
<dbReference type="EMBL" id="RKHO01000001">
    <property type="protein sequence ID" value="ROR90205.1"/>
    <property type="molecule type" value="Genomic_DNA"/>
</dbReference>
<dbReference type="GO" id="GO:0004645">
    <property type="term" value="F:1,4-alpha-oligoglucan phosphorylase activity"/>
    <property type="evidence" value="ECO:0007669"/>
    <property type="project" value="InterPro"/>
</dbReference>
<dbReference type="Gene3D" id="1.20.970.10">
    <property type="entry name" value="Transferase, Pyrimidine Nucleoside Phosphorylase, Chain C"/>
    <property type="match status" value="1"/>
</dbReference>
<dbReference type="InterPro" id="IPR036320">
    <property type="entry name" value="Glycosyl_Trfase_fam3_N_dom_sf"/>
</dbReference>
<comment type="caution">
    <text evidence="6">The sequence shown here is derived from an EMBL/GenBank/DDBJ whole genome shotgun (WGS) entry which is preliminary data.</text>
</comment>
<evidence type="ECO:0000313" key="6">
    <source>
        <dbReference type="EMBL" id="ROR90205.1"/>
    </source>
</evidence>
<dbReference type="GO" id="GO:0006206">
    <property type="term" value="P:pyrimidine nucleobase metabolic process"/>
    <property type="evidence" value="ECO:0007669"/>
    <property type="project" value="InterPro"/>
</dbReference>
<dbReference type="SUPFAM" id="SSF54680">
    <property type="entry name" value="Pyrimidine nucleoside phosphorylase C-terminal domain"/>
    <property type="match status" value="1"/>
</dbReference>
<evidence type="ECO:0000259" key="5">
    <source>
        <dbReference type="SMART" id="SM00941"/>
    </source>
</evidence>
<dbReference type="InterPro" id="IPR035902">
    <property type="entry name" value="Nuc_phospho_transferase"/>
</dbReference>
<dbReference type="Gene3D" id="3.40.1030.10">
    <property type="entry name" value="Nucleoside phosphorylase/phosphoribosyltransferase catalytic domain"/>
    <property type="match status" value="1"/>
</dbReference>
<dbReference type="PANTHER" id="PTHR10515:SF0">
    <property type="entry name" value="THYMIDINE PHOSPHORYLASE"/>
    <property type="match status" value="1"/>
</dbReference>
<keyword evidence="4" id="KW-0808">Transferase</keyword>
<dbReference type="Pfam" id="PF00591">
    <property type="entry name" value="Glycos_transf_3"/>
    <property type="match status" value="1"/>
</dbReference>
<dbReference type="SMART" id="SM00941">
    <property type="entry name" value="PYNP_C"/>
    <property type="match status" value="1"/>
</dbReference>
<gene>
    <name evidence="6" type="ORF">EDD33_1040</name>
</gene>